<protein>
    <submittedName>
        <fullName evidence="2">Uncharacterized protein</fullName>
    </submittedName>
</protein>
<evidence type="ECO:0000313" key="3">
    <source>
        <dbReference type="Proteomes" id="UP001157911"/>
    </source>
</evidence>
<sequence>MNEKIIANLLMFLIFLSFVFVTGFIVFYRGKEAK</sequence>
<gene>
    <name evidence="2" type="ORF">SAMN06265339_0707</name>
</gene>
<proteinExistence type="predicted"/>
<keyword evidence="1" id="KW-0472">Membrane</keyword>
<name>A0ABY1NHF0_9BACT</name>
<reference evidence="2 3" key="1">
    <citation type="submission" date="2017-05" db="EMBL/GenBank/DDBJ databases">
        <authorList>
            <person name="Varghese N."/>
            <person name="Submissions S."/>
        </authorList>
    </citation>
    <scope>NUCLEOTIDE SEQUENCE [LARGE SCALE GENOMIC DNA]</scope>
    <source>
        <strain evidence="2 3">DSM 15522</strain>
    </source>
</reference>
<evidence type="ECO:0000256" key="1">
    <source>
        <dbReference type="SAM" id="Phobius"/>
    </source>
</evidence>
<feature type="transmembrane region" description="Helical" evidence="1">
    <location>
        <begin position="6"/>
        <end position="28"/>
    </location>
</feature>
<organism evidence="2 3">
    <name type="scientific">Desulfurobacterium pacificum</name>
    <dbReference type="NCBI Taxonomy" id="240166"/>
    <lineage>
        <taxon>Bacteria</taxon>
        <taxon>Pseudomonadati</taxon>
        <taxon>Aquificota</taxon>
        <taxon>Aquificia</taxon>
        <taxon>Desulfurobacteriales</taxon>
        <taxon>Desulfurobacteriaceae</taxon>
        <taxon>Desulfurobacterium</taxon>
    </lineage>
</organism>
<accession>A0ABY1NHF0</accession>
<keyword evidence="1" id="KW-1133">Transmembrane helix</keyword>
<comment type="caution">
    <text evidence="2">The sequence shown here is derived from an EMBL/GenBank/DDBJ whole genome shotgun (WGS) entry which is preliminary data.</text>
</comment>
<keyword evidence="3" id="KW-1185">Reference proteome</keyword>
<evidence type="ECO:0000313" key="2">
    <source>
        <dbReference type="EMBL" id="SMP09204.1"/>
    </source>
</evidence>
<dbReference type="EMBL" id="FXUB01000001">
    <property type="protein sequence ID" value="SMP09204.1"/>
    <property type="molecule type" value="Genomic_DNA"/>
</dbReference>
<dbReference type="Proteomes" id="UP001157911">
    <property type="component" value="Unassembled WGS sequence"/>
</dbReference>
<keyword evidence="1" id="KW-0812">Transmembrane</keyword>